<feature type="domain" description="Core" evidence="1">
    <location>
        <begin position="26"/>
        <end position="125"/>
    </location>
</feature>
<dbReference type="OrthoDB" id="9801228at2"/>
<dbReference type="NCBIfam" id="TIGR00049">
    <property type="entry name" value="iron-sulfur cluster assembly accessory protein"/>
    <property type="match status" value="1"/>
</dbReference>
<comment type="caution">
    <text evidence="2">The sequence shown here is derived from an EMBL/GenBank/DDBJ whole genome shotgun (WGS) entry which is preliminary data.</text>
</comment>
<dbReference type="GO" id="GO:0016226">
    <property type="term" value="P:iron-sulfur cluster assembly"/>
    <property type="evidence" value="ECO:0007669"/>
    <property type="project" value="InterPro"/>
</dbReference>
<reference evidence="2 3" key="1">
    <citation type="submission" date="2018-01" db="EMBL/GenBank/DDBJ databases">
        <title>Arthrobacter sp. nov., from glaciers in China.</title>
        <authorList>
            <person name="Liu Q."/>
            <person name="Xin Y.-H."/>
        </authorList>
    </citation>
    <scope>NUCLEOTIDE SEQUENCE [LARGE SCALE GENOMIC DNA]</scope>
    <source>
        <strain evidence="2 3">HLT2-12-2</strain>
    </source>
</reference>
<keyword evidence="3" id="KW-1185">Reference proteome</keyword>
<organism evidence="2 3">
    <name type="scientific">Arthrobacter glacialis</name>
    <dbReference type="NCBI Taxonomy" id="1664"/>
    <lineage>
        <taxon>Bacteria</taxon>
        <taxon>Bacillati</taxon>
        <taxon>Actinomycetota</taxon>
        <taxon>Actinomycetes</taxon>
        <taxon>Micrococcales</taxon>
        <taxon>Micrococcaceae</taxon>
        <taxon>Arthrobacter</taxon>
    </lineage>
</organism>
<dbReference type="AlphaFoldDB" id="A0A2S3ZX05"/>
<gene>
    <name evidence="2" type="ORF">CVS27_10945</name>
</gene>
<dbReference type="GO" id="GO:0051537">
    <property type="term" value="F:2 iron, 2 sulfur cluster binding"/>
    <property type="evidence" value="ECO:0007669"/>
    <property type="project" value="UniProtKB-ARBA"/>
</dbReference>
<dbReference type="EMBL" id="PPXC01000007">
    <property type="protein sequence ID" value="POH73417.1"/>
    <property type="molecule type" value="Genomic_DNA"/>
</dbReference>
<dbReference type="Pfam" id="PF01521">
    <property type="entry name" value="Fe-S_biosyn"/>
    <property type="match status" value="1"/>
</dbReference>
<dbReference type="InterPro" id="IPR016092">
    <property type="entry name" value="ATAP"/>
</dbReference>
<dbReference type="InterPro" id="IPR017870">
    <property type="entry name" value="FeS_cluster_insertion_CS"/>
</dbReference>
<dbReference type="PANTHER" id="PTHR43011">
    <property type="entry name" value="IRON-SULFUR CLUSTER ASSEMBLY 2 HOMOLOG, MITOCHONDRIAL"/>
    <property type="match status" value="1"/>
</dbReference>
<dbReference type="Gene3D" id="2.60.300.12">
    <property type="entry name" value="HesB-like domain"/>
    <property type="match status" value="1"/>
</dbReference>
<dbReference type="PROSITE" id="PS01152">
    <property type="entry name" value="HESB"/>
    <property type="match status" value="1"/>
</dbReference>
<dbReference type="InterPro" id="IPR035903">
    <property type="entry name" value="HesB-like_dom_sf"/>
</dbReference>
<dbReference type="GO" id="GO:0051539">
    <property type="term" value="F:4 iron, 4 sulfur cluster binding"/>
    <property type="evidence" value="ECO:0007669"/>
    <property type="project" value="TreeGrafter"/>
</dbReference>
<dbReference type="PANTHER" id="PTHR43011:SF1">
    <property type="entry name" value="IRON-SULFUR CLUSTER ASSEMBLY 2 HOMOLOG, MITOCHONDRIAL"/>
    <property type="match status" value="1"/>
</dbReference>
<evidence type="ECO:0000313" key="2">
    <source>
        <dbReference type="EMBL" id="POH73417.1"/>
    </source>
</evidence>
<sequence>MTANVHEETSSADVAAAELPTHGVLISDVAAGKVRSLLEQEGRTDLRLRVAVQPGGCSGLIYQLYFDERMLDGDAVRDFDGVEVVIDKMSVPYLDGASIDFEDTISKQGFTIDNPNAGGSCACGDSFH</sequence>
<dbReference type="InterPro" id="IPR000361">
    <property type="entry name" value="ATAP_core_dom"/>
</dbReference>
<dbReference type="Proteomes" id="UP000237061">
    <property type="component" value="Unassembled WGS sequence"/>
</dbReference>
<evidence type="ECO:0000313" key="3">
    <source>
        <dbReference type="Proteomes" id="UP000237061"/>
    </source>
</evidence>
<dbReference type="GO" id="GO:0005506">
    <property type="term" value="F:iron ion binding"/>
    <property type="evidence" value="ECO:0007669"/>
    <property type="project" value="TreeGrafter"/>
</dbReference>
<name>A0A2S3ZX05_ARTGL</name>
<accession>A0A2S3ZX05</accession>
<dbReference type="SMR" id="A0A2S3ZX05"/>
<protein>
    <submittedName>
        <fullName evidence="2">Iron-sulfur cluster insertion protein ErpA</fullName>
    </submittedName>
</protein>
<dbReference type="RefSeq" id="WP_103465766.1">
    <property type="nucleotide sequence ID" value="NZ_PPXB01000007.1"/>
</dbReference>
<evidence type="ECO:0000259" key="1">
    <source>
        <dbReference type="Pfam" id="PF01521"/>
    </source>
</evidence>
<proteinExistence type="predicted"/>
<dbReference type="SUPFAM" id="SSF89360">
    <property type="entry name" value="HesB-like domain"/>
    <property type="match status" value="1"/>
</dbReference>